<dbReference type="InParanoid" id="A0A6I8V2J9"/>
<name>A0A6I8V2J9_DROPS</name>
<dbReference type="KEGG" id="dpo:6897162"/>
<dbReference type="Proteomes" id="UP000001819">
    <property type="component" value="Chromosome 2"/>
</dbReference>
<feature type="compositionally biased region" description="Basic residues" evidence="1">
    <location>
        <begin position="35"/>
        <end position="44"/>
    </location>
</feature>
<feature type="region of interest" description="Disordered" evidence="1">
    <location>
        <begin position="527"/>
        <end position="560"/>
    </location>
</feature>
<dbReference type="RefSeq" id="XP_002137342.4">
    <property type="nucleotide sequence ID" value="XM_002137306.4"/>
</dbReference>
<evidence type="ECO:0000256" key="1">
    <source>
        <dbReference type="SAM" id="MobiDB-lite"/>
    </source>
</evidence>
<evidence type="ECO:0000313" key="3">
    <source>
        <dbReference type="RefSeq" id="XP_002137342.4"/>
    </source>
</evidence>
<feature type="compositionally biased region" description="Basic residues" evidence="1">
    <location>
        <begin position="125"/>
        <end position="137"/>
    </location>
</feature>
<feature type="region of interest" description="Disordered" evidence="1">
    <location>
        <begin position="361"/>
        <end position="415"/>
    </location>
</feature>
<proteinExistence type="predicted"/>
<reference evidence="2" key="1">
    <citation type="submission" date="2024-06" db="UniProtKB">
        <authorList>
            <consortium name="RefSeq"/>
        </authorList>
    </citation>
    <scope>NUCLEOTIDE SEQUENCE [LARGE SCALE GENOMIC DNA]</scope>
    <source>
        <strain evidence="2">MV2-25</strain>
    </source>
</reference>
<accession>A0A6I8V2J9</accession>
<dbReference type="AlphaFoldDB" id="A0A6I8V2J9"/>
<keyword evidence="2" id="KW-1185">Reference proteome</keyword>
<feature type="region of interest" description="Disordered" evidence="1">
    <location>
        <begin position="161"/>
        <end position="191"/>
    </location>
</feature>
<organism evidence="2 3">
    <name type="scientific">Drosophila pseudoobscura pseudoobscura</name>
    <name type="common">Fruit fly</name>
    <dbReference type="NCBI Taxonomy" id="46245"/>
    <lineage>
        <taxon>Eukaryota</taxon>
        <taxon>Metazoa</taxon>
        <taxon>Ecdysozoa</taxon>
        <taxon>Arthropoda</taxon>
        <taxon>Hexapoda</taxon>
        <taxon>Insecta</taxon>
        <taxon>Pterygota</taxon>
        <taxon>Neoptera</taxon>
        <taxon>Endopterygota</taxon>
        <taxon>Diptera</taxon>
        <taxon>Brachycera</taxon>
        <taxon>Muscomorpha</taxon>
        <taxon>Ephydroidea</taxon>
        <taxon>Drosophilidae</taxon>
        <taxon>Drosophila</taxon>
        <taxon>Sophophora</taxon>
    </lineage>
</organism>
<protein>
    <submittedName>
        <fullName evidence="3">Uncharacterized protein Mink</fullName>
    </submittedName>
</protein>
<feature type="region of interest" description="Disordered" evidence="1">
    <location>
        <begin position="1"/>
        <end position="85"/>
    </location>
</feature>
<gene>
    <name evidence="3" type="primary">Mink</name>
</gene>
<dbReference type="FunCoup" id="A0A6I8V2J9">
    <property type="interactions" value="83"/>
</dbReference>
<feature type="compositionally biased region" description="Polar residues" evidence="1">
    <location>
        <begin position="361"/>
        <end position="370"/>
    </location>
</feature>
<feature type="compositionally biased region" description="Basic and acidic residues" evidence="1">
    <location>
        <begin position="551"/>
        <end position="560"/>
    </location>
</feature>
<evidence type="ECO:0000313" key="2">
    <source>
        <dbReference type="Proteomes" id="UP000001819"/>
    </source>
</evidence>
<feature type="region of interest" description="Disordered" evidence="1">
    <location>
        <begin position="450"/>
        <end position="478"/>
    </location>
</feature>
<sequence>MESIIDLHQDDLSVLPPTPHTKRSAVHQDTPLAMKTRHGRKKNKANPELESPTNRDPPKTPTSRQHLANETPRRSARKSVRPAIDYDDIMLRSASKEIRSKVVELDENAEEQPTQKWTAAEVGRNSRKRSRRSKRASSKVNTAALEKDGEVVKLSVVVEPSSDIDGDKTSTETIQEDTNSEKKDSDLGDDDEQCLVSFGVEHITADETDEEAIVSTKQPILKDVKDLALIPLTDNDEKEEIKVVSTEQPAQGVHNATLDDLGLCPLEPMDQFEHESAVDDFECEMPSLIMLDDDDLADPNKSVLNTTFDADERKSDEQNVITDAVVTKSEQSSTSVKPSIKVVLTTEDNLDQTLLNLTKFATNTTPSGPKSSKGYRFPTPYKSQSRKSAKTVAASDNGTQLGSKEIKKRRSNSATTWEDIKSRTVSFRSPIEVTHVHDIDKRWEGLNTSNVTSRRKRSKSVDESHSKGSRIPPPKFFKNNKVLTPCKVTKRTKLPNFAAIHQKHFSTMENLVDHLNRKELRAKELISSGLKPKQAAGSSVKKMPSSSELASGDRSRPRALKKIDWASKPTVTKQPECTFKMQLPEPRPGAEVKLPSQTRLPLKSGSNIVVKPPFNLSTSAVKKFTATSTFAPTTAQKPTAFKDKVAERRQRHMEMYKSSSAPKEKTGDFIRGVRLNRRFELQMQHRRHLEEE</sequence>
<reference evidence="3" key="2">
    <citation type="submission" date="2025-08" db="UniProtKB">
        <authorList>
            <consortium name="RefSeq"/>
        </authorList>
    </citation>
    <scope>IDENTIFICATION</scope>
    <source>
        <strain evidence="3">MV-25-SWS-2005</strain>
        <tissue evidence="3">Whole body</tissue>
    </source>
</reference>
<feature type="region of interest" description="Disordered" evidence="1">
    <location>
        <begin position="103"/>
        <end position="141"/>
    </location>
</feature>
<feature type="compositionally biased region" description="Basic and acidic residues" evidence="1">
    <location>
        <begin position="1"/>
        <end position="11"/>
    </location>
</feature>